<evidence type="ECO:0000313" key="8">
    <source>
        <dbReference type="Proteomes" id="UP000095284"/>
    </source>
</evidence>
<dbReference type="OrthoDB" id="240216at2759"/>
<feature type="domain" description="Choline/carnitine acyltransferase" evidence="6">
    <location>
        <begin position="81"/>
        <end position="650"/>
    </location>
</feature>
<feature type="active site" description="Proton acceptor" evidence="4">
    <location>
        <position position="383"/>
    </location>
</feature>
<dbReference type="EMBL" id="CAJFCV020000006">
    <property type="protein sequence ID" value="CAG9131715.1"/>
    <property type="molecule type" value="Genomic_DNA"/>
</dbReference>
<dbReference type="InterPro" id="IPR000542">
    <property type="entry name" value="Carn_acyl_trans"/>
</dbReference>
<proteinExistence type="inferred from homology"/>
<accession>A0A1I7SB34</accession>
<gene>
    <name evidence="7" type="ORF">BXYJ_LOCUS15468</name>
</gene>
<comment type="similarity">
    <text evidence="1 5">Belongs to the carnitine/choline acetyltransferase family.</text>
</comment>
<dbReference type="InterPro" id="IPR042231">
    <property type="entry name" value="Cho/carn_acyl_trans_2"/>
</dbReference>
<dbReference type="Gene3D" id="3.30.559.70">
    <property type="entry name" value="Choline/Carnitine o-acyltransferase, domain 2"/>
    <property type="match status" value="1"/>
</dbReference>
<dbReference type="InterPro" id="IPR023213">
    <property type="entry name" value="CAT-like_dom_sf"/>
</dbReference>
<dbReference type="InterPro" id="IPR039551">
    <property type="entry name" value="Cho/carn_acyl_trans"/>
</dbReference>
<dbReference type="SUPFAM" id="SSF52777">
    <property type="entry name" value="CoA-dependent acyltransferases"/>
    <property type="match status" value="2"/>
</dbReference>
<evidence type="ECO:0000259" key="6">
    <source>
        <dbReference type="Pfam" id="PF00755"/>
    </source>
</evidence>
<dbReference type="Proteomes" id="UP000659654">
    <property type="component" value="Unassembled WGS sequence"/>
</dbReference>
<sequence length="672" mass="76048">MACRRAIALISMGQRSWARGALIRHNFRSAVAAYQPSRPLSNSATLQTLTDNTMLGQNDKAKNIRMAQKRSYGYQTNLPKLPVPGLEETVQKLVDFAKVIQSPEDFKVTQKEAADFLKDENARKLQDLLQQRAMRLDNWLTPWWLDAAYLAGRDPLPIVTSPGMTMAFGDFEGEEGQLEYAAKLIQAALDFKKMVDEKSLTQDGGNTPFDMSQFDNIFGTTRIPRPGKDILRYGRDSPNRVNHILLTRNGHTFRFPVYSKSGQPLGLQQLVHNFKKYILPASQERNPEPINLLSASDRETWAPVYMKLAKNNAAEIEAFEDALFVMCLDNAYPIPTGYNRREANMMNALHGGGAKQNTVNRWFDKCLQFYVSPSGALGLCYEHTPAEGPPVARLLDYCQDRLKAGQFNYITDNCEHKPIRLNWRLTELDRSTLHANVEKNDERNADLEVRSLEFDDFGKKLAKDAHVSPDSLIQMALQCAYYRLHGTVVPTYETGTLRKFKDGRTDTVRLPNESSKQMVEALAGPIQRDSVAEQCSLLVKACDAHKQYVNTAMSGKAMDRHILGWKMIAAEEGIELPPLLQGKALQRLVRFQISTSQVPTKNELHLGFGPSEPDCYGICYNPREDRIYFTITAYHSHPKTSAKLFQQSLVSSLRDFRQIFIDSGRIQLKNKL</sequence>
<dbReference type="EMBL" id="CAJFDI010000006">
    <property type="protein sequence ID" value="CAD5235377.1"/>
    <property type="molecule type" value="Genomic_DNA"/>
</dbReference>
<dbReference type="GO" id="GO:0005777">
    <property type="term" value="C:peroxisome"/>
    <property type="evidence" value="ECO:0007669"/>
    <property type="project" value="TreeGrafter"/>
</dbReference>
<name>A0A1I7SB34_BURXY</name>
<evidence type="ECO:0000313" key="10">
    <source>
        <dbReference type="WBParaSite" id="BXY_1023100.1"/>
    </source>
</evidence>
<evidence type="ECO:0000256" key="5">
    <source>
        <dbReference type="RuleBase" id="RU003801"/>
    </source>
</evidence>
<keyword evidence="3 5" id="KW-0012">Acyltransferase</keyword>
<evidence type="ECO:0000256" key="2">
    <source>
        <dbReference type="ARBA" id="ARBA00022679"/>
    </source>
</evidence>
<dbReference type="SMR" id="A0A1I7SB34"/>
<evidence type="ECO:0000256" key="1">
    <source>
        <dbReference type="ARBA" id="ARBA00005232"/>
    </source>
</evidence>
<dbReference type="eggNOG" id="KOG3717">
    <property type="taxonomic scope" value="Eukaryota"/>
</dbReference>
<dbReference type="PANTHER" id="PTHR22589:SF103">
    <property type="entry name" value="CARNITINE O-ACETYL-TRANSFERASE, ISOFORM A-RELATED"/>
    <property type="match status" value="1"/>
</dbReference>
<organism evidence="8 10">
    <name type="scientific">Bursaphelenchus xylophilus</name>
    <name type="common">Pinewood nematode worm</name>
    <name type="synonym">Aphelenchoides xylophilus</name>
    <dbReference type="NCBI Taxonomy" id="6326"/>
    <lineage>
        <taxon>Eukaryota</taxon>
        <taxon>Metazoa</taxon>
        <taxon>Ecdysozoa</taxon>
        <taxon>Nematoda</taxon>
        <taxon>Chromadorea</taxon>
        <taxon>Rhabditida</taxon>
        <taxon>Tylenchina</taxon>
        <taxon>Tylenchomorpha</taxon>
        <taxon>Aphelenchoidea</taxon>
        <taxon>Aphelenchoididae</taxon>
        <taxon>Bursaphelenchus</taxon>
    </lineage>
</organism>
<keyword evidence="2 5" id="KW-0808">Transferase</keyword>
<evidence type="ECO:0000313" key="7">
    <source>
        <dbReference type="EMBL" id="CAD5235377.1"/>
    </source>
</evidence>
<dbReference type="WBParaSite" id="BXY_1023100.1">
    <property type="protein sequence ID" value="BXY_1023100.1"/>
    <property type="gene ID" value="BXY_1023100"/>
</dbReference>
<evidence type="ECO:0000256" key="3">
    <source>
        <dbReference type="ARBA" id="ARBA00023315"/>
    </source>
</evidence>
<evidence type="ECO:0000313" key="9">
    <source>
        <dbReference type="Proteomes" id="UP000659654"/>
    </source>
</evidence>
<dbReference type="PANTHER" id="PTHR22589">
    <property type="entry name" value="CARNITINE O-ACYLTRANSFERASE"/>
    <property type="match status" value="1"/>
</dbReference>
<dbReference type="Pfam" id="PF00755">
    <property type="entry name" value="Carn_acyltransf"/>
    <property type="match status" value="1"/>
</dbReference>
<dbReference type="Proteomes" id="UP000095284">
    <property type="component" value="Unplaced"/>
</dbReference>
<dbReference type="PROSITE" id="PS00439">
    <property type="entry name" value="ACYLTRANSF_C_1"/>
    <property type="match status" value="1"/>
</dbReference>
<dbReference type="Gene3D" id="3.30.559.10">
    <property type="entry name" value="Chloramphenicol acetyltransferase-like domain"/>
    <property type="match status" value="1"/>
</dbReference>
<dbReference type="GO" id="GO:0004092">
    <property type="term" value="F:carnitine O-acetyltransferase activity"/>
    <property type="evidence" value="ECO:0007669"/>
    <property type="project" value="TreeGrafter"/>
</dbReference>
<dbReference type="Proteomes" id="UP000582659">
    <property type="component" value="Unassembled WGS sequence"/>
</dbReference>
<keyword evidence="9" id="KW-1185">Reference proteome</keyword>
<reference evidence="10" key="1">
    <citation type="submission" date="2016-11" db="UniProtKB">
        <authorList>
            <consortium name="WormBaseParasite"/>
        </authorList>
    </citation>
    <scope>IDENTIFICATION</scope>
</reference>
<dbReference type="PROSITE" id="PS00440">
    <property type="entry name" value="ACYLTRANSF_C_2"/>
    <property type="match status" value="1"/>
</dbReference>
<dbReference type="GO" id="GO:0019254">
    <property type="term" value="P:carnitine metabolic process, CoA-linked"/>
    <property type="evidence" value="ECO:0007669"/>
    <property type="project" value="TreeGrafter"/>
</dbReference>
<reference evidence="7" key="2">
    <citation type="submission" date="2020-09" db="EMBL/GenBank/DDBJ databases">
        <authorList>
            <person name="Kikuchi T."/>
        </authorList>
    </citation>
    <scope>NUCLEOTIDE SEQUENCE</scope>
    <source>
        <strain evidence="7">Ka4C1</strain>
    </source>
</reference>
<dbReference type="AlphaFoldDB" id="A0A1I7SB34"/>
<evidence type="ECO:0000256" key="4">
    <source>
        <dbReference type="PIRSR" id="PIRSR600542-1"/>
    </source>
</evidence>
<protein>
    <submittedName>
        <fullName evidence="7">(pine wood nematode) hypothetical protein</fullName>
    </submittedName>
    <submittedName>
        <fullName evidence="10">Carn_acyltransf domain-containing protein</fullName>
    </submittedName>
</protein>